<feature type="compositionally biased region" description="Basic and acidic residues" evidence="2">
    <location>
        <begin position="617"/>
        <end position="626"/>
    </location>
</feature>
<keyword evidence="4" id="KW-1185">Reference proteome</keyword>
<feature type="compositionally biased region" description="Basic and acidic residues" evidence="2">
    <location>
        <begin position="436"/>
        <end position="448"/>
    </location>
</feature>
<feature type="compositionally biased region" description="Basic and acidic residues" evidence="2">
    <location>
        <begin position="385"/>
        <end position="411"/>
    </location>
</feature>
<name>A0AB34JK22_PRYPA</name>
<evidence type="ECO:0000256" key="1">
    <source>
        <dbReference type="SAM" id="Coils"/>
    </source>
</evidence>
<feature type="coiled-coil region" evidence="1">
    <location>
        <begin position="103"/>
        <end position="196"/>
    </location>
</feature>
<dbReference type="AlphaFoldDB" id="A0AB34JK22"/>
<organism evidence="3 4">
    <name type="scientific">Prymnesium parvum</name>
    <name type="common">Toxic golden alga</name>
    <dbReference type="NCBI Taxonomy" id="97485"/>
    <lineage>
        <taxon>Eukaryota</taxon>
        <taxon>Haptista</taxon>
        <taxon>Haptophyta</taxon>
        <taxon>Prymnesiophyceae</taxon>
        <taxon>Prymnesiales</taxon>
        <taxon>Prymnesiaceae</taxon>
        <taxon>Prymnesium</taxon>
    </lineage>
</organism>
<keyword evidence="1" id="KW-0175">Coiled coil</keyword>
<dbReference type="Proteomes" id="UP001515480">
    <property type="component" value="Unassembled WGS sequence"/>
</dbReference>
<sequence length="679" mass="73069">MAPASAASATPEWLHAEVCRLRTRISEQEELRLAERNELVASYEAMLAQQELAVRQHEAKACSLLPLRHEVRQREAEVRQLTAASAASRQHAHVVSKVWRASVSELEGALELQLKQKEALEAERHRFAEGYRKKLAQLQKEADQRHAEVRRMAEKEESAMEAAAAAAGRQAERAFEAKAREVKHKAEAALQRERQQQAAVVSQLKSAAEVQAARHAAEVEAAATLARREWAERLHASEAAREEQLARAAAERDALVGALRRSLRELEEHAASEVASAVKASVAAAAAAAEAAEREARGAREATQKAAALSRELKLAQQRAAEAGAARERVVKEGKQQLAAAHAEAKEAAEGAAAAHKARVGALEREAAQLREAVARAEETAARREEAAGRAARERYEGEKAKLGARHKAELARQQGASDERRAEEIGKWRERLERANRQLAKASKEASRGAAGGRSGSPTRGGSGAGGSPSRRDSSDAGAPRARRALLWEARGGHASEVDGDDLADVAGEASRVEWLEAEVDTLERETRGLGSALVRADLERRVAIEDLTEACVAADTGSRAPSGFPRVALPLASRAMAASHALVDVQPEGRLVASARLMVEDGASSSRQQASQSSRTEREGDKKPRPFQARASSCSRDRSPTSSRPRATASEITSNQGKQTHLSMQADCGEATRSVSP</sequence>
<feature type="region of interest" description="Disordered" evidence="2">
    <location>
        <begin position="601"/>
        <end position="679"/>
    </location>
</feature>
<feature type="region of interest" description="Disordered" evidence="2">
    <location>
        <begin position="436"/>
        <end position="482"/>
    </location>
</feature>
<feature type="compositionally biased region" description="Polar residues" evidence="2">
    <location>
        <begin position="653"/>
        <end position="665"/>
    </location>
</feature>
<reference evidence="3 4" key="1">
    <citation type="journal article" date="2024" name="Science">
        <title>Giant polyketide synthase enzymes in the biosynthesis of giant marine polyether toxins.</title>
        <authorList>
            <person name="Fallon T.R."/>
            <person name="Shende V.V."/>
            <person name="Wierzbicki I.H."/>
            <person name="Pendleton A.L."/>
            <person name="Watervoot N.F."/>
            <person name="Auber R.P."/>
            <person name="Gonzalez D.J."/>
            <person name="Wisecaver J.H."/>
            <person name="Moore B.S."/>
        </authorList>
    </citation>
    <scope>NUCLEOTIDE SEQUENCE [LARGE SCALE GENOMIC DNA]</scope>
    <source>
        <strain evidence="3 4">12B1</strain>
    </source>
</reference>
<feature type="compositionally biased region" description="Low complexity" evidence="2">
    <location>
        <begin position="605"/>
        <end position="616"/>
    </location>
</feature>
<protein>
    <recommendedName>
        <fullName evidence="5">Centrosomal protein of 162 kDa</fullName>
    </recommendedName>
</protein>
<proteinExistence type="predicted"/>
<evidence type="ECO:0008006" key="5">
    <source>
        <dbReference type="Google" id="ProtNLM"/>
    </source>
</evidence>
<feature type="region of interest" description="Disordered" evidence="2">
    <location>
        <begin position="385"/>
        <end position="423"/>
    </location>
</feature>
<feature type="compositionally biased region" description="Low complexity" evidence="2">
    <location>
        <begin position="642"/>
        <end position="652"/>
    </location>
</feature>
<dbReference type="EMBL" id="JBGBPQ010000007">
    <property type="protein sequence ID" value="KAL1521756.1"/>
    <property type="molecule type" value="Genomic_DNA"/>
</dbReference>
<comment type="caution">
    <text evidence="3">The sequence shown here is derived from an EMBL/GenBank/DDBJ whole genome shotgun (WGS) entry which is preliminary data.</text>
</comment>
<evidence type="ECO:0000313" key="4">
    <source>
        <dbReference type="Proteomes" id="UP001515480"/>
    </source>
</evidence>
<accession>A0AB34JK22</accession>
<feature type="compositionally biased region" description="Gly residues" evidence="2">
    <location>
        <begin position="451"/>
        <end position="468"/>
    </location>
</feature>
<evidence type="ECO:0000256" key="2">
    <source>
        <dbReference type="SAM" id="MobiDB-lite"/>
    </source>
</evidence>
<evidence type="ECO:0000313" key="3">
    <source>
        <dbReference type="EMBL" id="KAL1521756.1"/>
    </source>
</evidence>
<gene>
    <name evidence="3" type="ORF">AB1Y20_021410</name>
</gene>